<name>A0A3P8P2F4_ASTCA</name>
<dbReference type="InterPro" id="IPR013783">
    <property type="entry name" value="Ig-like_fold"/>
</dbReference>
<evidence type="ECO:0000259" key="8">
    <source>
        <dbReference type="Pfam" id="PF09294"/>
    </source>
</evidence>
<evidence type="ECO:0000256" key="1">
    <source>
        <dbReference type="ARBA" id="ARBA00005399"/>
    </source>
</evidence>
<dbReference type="InterPro" id="IPR015373">
    <property type="entry name" value="Interferon/interleukin_rcp_dom"/>
</dbReference>
<dbReference type="PANTHER" id="PTHR20859:SF86">
    <property type="entry name" value="INTERLEUKIN-20 RECEPTOR SUBUNIT ALPHA"/>
    <property type="match status" value="1"/>
</dbReference>
<keyword evidence="2 6" id="KW-0732">Signal</keyword>
<feature type="domain" description="Interferon/interleukin receptor" evidence="8">
    <location>
        <begin position="134"/>
        <end position="239"/>
    </location>
</feature>
<keyword evidence="5" id="KW-0472">Membrane</keyword>
<evidence type="ECO:0008006" key="11">
    <source>
        <dbReference type="Google" id="ProtNLM"/>
    </source>
</evidence>
<keyword evidence="5" id="KW-0812">Transmembrane</keyword>
<feature type="transmembrane region" description="Helical" evidence="5">
    <location>
        <begin position="250"/>
        <end position="271"/>
    </location>
</feature>
<reference evidence="10" key="2">
    <citation type="submission" date="2023-03" db="EMBL/GenBank/DDBJ databases">
        <authorList>
            <consortium name="Wellcome Sanger Institute Data Sharing"/>
        </authorList>
    </citation>
    <scope>NUCLEOTIDE SEQUENCE [LARGE SCALE GENOMIC DNA]</scope>
</reference>
<evidence type="ECO:0000256" key="2">
    <source>
        <dbReference type="ARBA" id="ARBA00022729"/>
    </source>
</evidence>
<dbReference type="InterPro" id="IPR003961">
    <property type="entry name" value="FN3_dom"/>
</dbReference>
<dbReference type="CDD" id="cd00063">
    <property type="entry name" value="FN3"/>
    <property type="match status" value="1"/>
</dbReference>
<evidence type="ECO:0000256" key="4">
    <source>
        <dbReference type="ARBA" id="ARBA00023170"/>
    </source>
</evidence>
<reference evidence="9" key="3">
    <citation type="submission" date="2025-08" db="UniProtKB">
        <authorList>
            <consortium name="Ensembl"/>
        </authorList>
    </citation>
    <scope>IDENTIFICATION</scope>
</reference>
<feature type="domain" description="Fibronectin type-III" evidence="7">
    <location>
        <begin position="4"/>
        <end position="116"/>
    </location>
</feature>
<dbReference type="InterPro" id="IPR050650">
    <property type="entry name" value="Type-II_Cytokine-TF_Rcpt"/>
</dbReference>
<keyword evidence="10" id="KW-1185">Reference proteome</keyword>
<evidence type="ECO:0000259" key="7">
    <source>
        <dbReference type="Pfam" id="PF01108"/>
    </source>
</evidence>
<proteinExistence type="inferred from homology"/>
<evidence type="ECO:0000256" key="6">
    <source>
        <dbReference type="SAM" id="SignalP"/>
    </source>
</evidence>
<dbReference type="Pfam" id="PF01108">
    <property type="entry name" value="Tissue_fac"/>
    <property type="match status" value="1"/>
</dbReference>
<dbReference type="SUPFAM" id="SSF49265">
    <property type="entry name" value="Fibronectin type III"/>
    <property type="match status" value="2"/>
</dbReference>
<dbReference type="CTD" id="53832"/>
<dbReference type="Ensembl" id="ENSACLT00000011450.2">
    <property type="protein sequence ID" value="ENSACLP00000011169.2"/>
    <property type="gene ID" value="ENSACLG00000033977.1"/>
</dbReference>
<keyword evidence="4" id="KW-0675">Receptor</keyword>
<evidence type="ECO:0000256" key="3">
    <source>
        <dbReference type="ARBA" id="ARBA00023157"/>
    </source>
</evidence>
<accession>A0A3P8P2F4</accession>
<dbReference type="Proteomes" id="UP000265100">
    <property type="component" value="Chromosome 15"/>
</dbReference>
<feature type="chain" id="PRO_5044328005" description="Fibronectin type-III domain-containing protein" evidence="6">
    <location>
        <begin position="19"/>
        <end position="564"/>
    </location>
</feature>
<feature type="signal peptide" evidence="6">
    <location>
        <begin position="1"/>
        <end position="18"/>
    </location>
</feature>
<evidence type="ECO:0000256" key="5">
    <source>
        <dbReference type="SAM" id="Phobius"/>
    </source>
</evidence>
<dbReference type="Pfam" id="PF09294">
    <property type="entry name" value="Interfer-bind"/>
    <property type="match status" value="1"/>
</dbReference>
<comment type="similarity">
    <text evidence="1">Belongs to the type II cytokine receptor family.</text>
</comment>
<dbReference type="AlphaFoldDB" id="A0A3P8P2F4"/>
<dbReference type="FunFam" id="2.60.40.10:FF:000348">
    <property type="entry name" value="Interleukin 20 receptor subunit alpha"/>
    <property type="match status" value="1"/>
</dbReference>
<dbReference type="GeneTree" id="ENSGT00940000157314"/>
<dbReference type="Bgee" id="ENSACLG00000007626">
    <property type="expression patterns" value="Expressed in ovary and 3 other cell types or tissues"/>
</dbReference>
<dbReference type="InterPro" id="IPR036116">
    <property type="entry name" value="FN3_sf"/>
</dbReference>
<evidence type="ECO:0000313" key="9">
    <source>
        <dbReference type="Ensembl" id="ENSACLP00000011169.2"/>
    </source>
</evidence>
<dbReference type="GeneID" id="113007016"/>
<protein>
    <recommendedName>
        <fullName evidence="11">Fibronectin type-III domain-containing protein</fullName>
    </recommendedName>
</protein>
<dbReference type="PANTHER" id="PTHR20859">
    <property type="entry name" value="INTERFERON/INTERLEUKIN RECEPTOR"/>
    <property type="match status" value="1"/>
</dbReference>
<evidence type="ECO:0000313" key="10">
    <source>
        <dbReference type="Proteomes" id="UP000265100"/>
    </source>
</evidence>
<reference evidence="9 10" key="1">
    <citation type="submission" date="2018-05" db="EMBL/GenBank/DDBJ databases">
        <authorList>
            <person name="Datahose"/>
        </authorList>
    </citation>
    <scope>NUCLEOTIDE SEQUENCE</scope>
</reference>
<organism evidence="9 10">
    <name type="scientific">Astatotilapia calliptera</name>
    <name type="common">Eastern happy</name>
    <name type="synonym">Chromis callipterus</name>
    <dbReference type="NCBI Taxonomy" id="8154"/>
    <lineage>
        <taxon>Eukaryota</taxon>
        <taxon>Metazoa</taxon>
        <taxon>Chordata</taxon>
        <taxon>Craniata</taxon>
        <taxon>Vertebrata</taxon>
        <taxon>Euteleostomi</taxon>
        <taxon>Actinopterygii</taxon>
        <taxon>Neopterygii</taxon>
        <taxon>Teleostei</taxon>
        <taxon>Neoteleostei</taxon>
        <taxon>Acanthomorphata</taxon>
        <taxon>Ovalentaria</taxon>
        <taxon>Cichlomorphae</taxon>
        <taxon>Cichliformes</taxon>
        <taxon>Cichlidae</taxon>
        <taxon>African cichlids</taxon>
        <taxon>Pseudocrenilabrinae</taxon>
        <taxon>Haplochromini</taxon>
        <taxon>Astatotilapia</taxon>
    </lineage>
</organism>
<sequence length="564" mass="63024">MLAIFTLFIFYSLHSTVSQSVPSPINVTFSSVNLRNVLQWFPGEGNYADETLYTVQYSIYGDRIQGKKGKRVNWKAVQHCTKIVRTWCDLTSEMWDENQGYYAKVRAVERGASSKWASSKWAFTPRRFEPKTDTTLGPPLLSVEIENNSATITMMGPMRYPSNNHTPALSMVTLYAEMTYNLSVRNTHLNQTHHFPVVGSVYKYRLMKYNMEYCFSAQLKFSSMPIHCQSSAWLCITTPQDPVIEQLQSVTVGIVVPALCIGMIIAAAYLFHRYLSGKDQHSPNILNPPSFHKSPILFPPESSNLIPISPISPEPPGNLFTMSGLEHPIYSLQVVDPPPSYSPQRHEAPLDDLSVEYGGISMAPQIIVEGEEEARGGNQDDGDRRVESVNSGGAYAPQANTSWTCKQTPMQTHGQSSAGLQSFPRSATCGLNKKKDGQIESLLVSIRLNLQTMEEVKRGEELHGEVIWSTHREGVANRGVEEGNNCENVPLISAYAPQNIPNMSASSSDQSDITLDDFSVNHERGLHVPLLLERGRRRSEEEYVTRARLRLDNVSVSQASDEEE</sequence>
<dbReference type="Gene3D" id="2.60.40.10">
    <property type="entry name" value="Immunoglobulins"/>
    <property type="match status" value="2"/>
</dbReference>
<dbReference type="GO" id="GO:0005886">
    <property type="term" value="C:plasma membrane"/>
    <property type="evidence" value="ECO:0007669"/>
    <property type="project" value="TreeGrafter"/>
</dbReference>
<keyword evidence="3" id="KW-1015">Disulfide bond</keyword>
<keyword evidence="5" id="KW-1133">Transmembrane helix</keyword>
<dbReference type="GO" id="GO:0004896">
    <property type="term" value="F:cytokine receptor activity"/>
    <property type="evidence" value="ECO:0007669"/>
    <property type="project" value="TreeGrafter"/>
</dbReference>
<reference evidence="9" key="4">
    <citation type="submission" date="2025-09" db="UniProtKB">
        <authorList>
            <consortium name="Ensembl"/>
        </authorList>
    </citation>
    <scope>IDENTIFICATION</scope>
</reference>
<dbReference type="RefSeq" id="XP_025999103.1">
    <property type="nucleotide sequence ID" value="XM_026143318.1"/>
</dbReference>